<sequence length="173" mass="19224">MPTTRDVNRVRVREFHRFDADEIITTLFSFVVFSKMDSYYGVFGREDSVMDPVHKLRHGPRGLTQAASTRGVMRGFIQAKVSTSPLMNQAHDKIGEVHSRCFKGRQGWQVIKCITKEINNNAAITEFVLLIEGGVSTIGGGLHRSKVLGGGEALVVATRQSGSFTAIIVCRWR</sequence>
<protein>
    <submittedName>
        <fullName evidence="1">Uncharacterized protein</fullName>
    </submittedName>
</protein>
<keyword evidence="2" id="KW-1185">Reference proteome</keyword>
<accession>A0ACC0C339</accession>
<organism evidence="1 2">
    <name type="scientific">Catharanthus roseus</name>
    <name type="common">Madagascar periwinkle</name>
    <name type="synonym">Vinca rosea</name>
    <dbReference type="NCBI Taxonomy" id="4058"/>
    <lineage>
        <taxon>Eukaryota</taxon>
        <taxon>Viridiplantae</taxon>
        <taxon>Streptophyta</taxon>
        <taxon>Embryophyta</taxon>
        <taxon>Tracheophyta</taxon>
        <taxon>Spermatophyta</taxon>
        <taxon>Magnoliopsida</taxon>
        <taxon>eudicotyledons</taxon>
        <taxon>Gunneridae</taxon>
        <taxon>Pentapetalae</taxon>
        <taxon>asterids</taxon>
        <taxon>lamiids</taxon>
        <taxon>Gentianales</taxon>
        <taxon>Apocynaceae</taxon>
        <taxon>Rauvolfioideae</taxon>
        <taxon>Vinceae</taxon>
        <taxon>Catharanthinae</taxon>
        <taxon>Catharanthus</taxon>
    </lineage>
</organism>
<name>A0ACC0C339_CATRO</name>
<proteinExistence type="predicted"/>
<dbReference type="EMBL" id="CM044702">
    <property type="protein sequence ID" value="KAI5679305.1"/>
    <property type="molecule type" value="Genomic_DNA"/>
</dbReference>
<reference evidence="2" key="1">
    <citation type="journal article" date="2023" name="Nat. Plants">
        <title>Single-cell RNA sequencing provides a high-resolution roadmap for understanding the multicellular compartmentation of specialized metabolism.</title>
        <authorList>
            <person name="Sun S."/>
            <person name="Shen X."/>
            <person name="Li Y."/>
            <person name="Li Y."/>
            <person name="Wang S."/>
            <person name="Li R."/>
            <person name="Zhang H."/>
            <person name="Shen G."/>
            <person name="Guo B."/>
            <person name="Wei J."/>
            <person name="Xu J."/>
            <person name="St-Pierre B."/>
            <person name="Chen S."/>
            <person name="Sun C."/>
        </authorList>
    </citation>
    <scope>NUCLEOTIDE SEQUENCE [LARGE SCALE GENOMIC DNA]</scope>
</reference>
<comment type="caution">
    <text evidence="1">The sequence shown here is derived from an EMBL/GenBank/DDBJ whole genome shotgun (WGS) entry which is preliminary data.</text>
</comment>
<evidence type="ECO:0000313" key="2">
    <source>
        <dbReference type="Proteomes" id="UP001060085"/>
    </source>
</evidence>
<dbReference type="Proteomes" id="UP001060085">
    <property type="component" value="Linkage Group LG02"/>
</dbReference>
<evidence type="ECO:0000313" key="1">
    <source>
        <dbReference type="EMBL" id="KAI5679305.1"/>
    </source>
</evidence>
<gene>
    <name evidence="1" type="ORF">M9H77_10255</name>
</gene>